<evidence type="ECO:0000313" key="3">
    <source>
        <dbReference type="Proteomes" id="UP000029981"/>
    </source>
</evidence>
<dbReference type="EMBL" id="CM002924">
    <property type="protein sequence ID" value="KGN57088.1"/>
    <property type="molecule type" value="Genomic_DNA"/>
</dbReference>
<reference evidence="2 3" key="2">
    <citation type="journal article" date="2009" name="PLoS ONE">
        <title>An integrated genetic and cytogenetic map of the cucumber genome.</title>
        <authorList>
            <person name="Ren Y."/>
            <person name="Zhang Z."/>
            <person name="Liu J."/>
            <person name="Staub J.E."/>
            <person name="Han Y."/>
            <person name="Cheng Z."/>
            <person name="Li X."/>
            <person name="Lu J."/>
            <person name="Miao H."/>
            <person name="Kang H."/>
            <person name="Xie B."/>
            <person name="Gu X."/>
            <person name="Wang X."/>
            <person name="Du Y."/>
            <person name="Jin W."/>
            <person name="Huang S."/>
        </authorList>
    </citation>
    <scope>NUCLEOTIDE SEQUENCE [LARGE SCALE GENOMIC DNA]</scope>
    <source>
        <strain evidence="3">cv. 9930</strain>
    </source>
</reference>
<gene>
    <name evidence="2" type="ORF">Csa_3G152640</name>
</gene>
<protein>
    <submittedName>
        <fullName evidence="2">Uncharacterized protein</fullName>
    </submittedName>
</protein>
<reference evidence="2 3" key="3">
    <citation type="journal article" date="2010" name="BMC Genomics">
        <title>Transcriptome sequencing and comparative analysis of cucumber flowers with different sex types.</title>
        <authorList>
            <person name="Guo S."/>
            <person name="Zheng Y."/>
            <person name="Joung J.G."/>
            <person name="Liu S."/>
            <person name="Zhang Z."/>
            <person name="Crasta O.R."/>
            <person name="Sobral B.W."/>
            <person name="Xu Y."/>
            <person name="Huang S."/>
            <person name="Fei Z."/>
        </authorList>
    </citation>
    <scope>NUCLEOTIDE SEQUENCE [LARGE SCALE GENOMIC DNA]</scope>
    <source>
        <strain evidence="3">cv. 9930</strain>
    </source>
</reference>
<organism evidence="2 3">
    <name type="scientific">Cucumis sativus</name>
    <name type="common">Cucumber</name>
    <dbReference type="NCBI Taxonomy" id="3659"/>
    <lineage>
        <taxon>Eukaryota</taxon>
        <taxon>Viridiplantae</taxon>
        <taxon>Streptophyta</taxon>
        <taxon>Embryophyta</taxon>
        <taxon>Tracheophyta</taxon>
        <taxon>Spermatophyta</taxon>
        <taxon>Magnoliopsida</taxon>
        <taxon>eudicotyledons</taxon>
        <taxon>Gunneridae</taxon>
        <taxon>Pentapetalae</taxon>
        <taxon>rosids</taxon>
        <taxon>fabids</taxon>
        <taxon>Cucurbitales</taxon>
        <taxon>Cucurbitaceae</taxon>
        <taxon>Benincaseae</taxon>
        <taxon>Cucumis</taxon>
    </lineage>
</organism>
<reference evidence="2 3" key="4">
    <citation type="journal article" date="2011" name="BMC Genomics">
        <title>RNA-Seq improves annotation of protein-coding genes in the cucumber genome.</title>
        <authorList>
            <person name="Li Z."/>
            <person name="Zhang Z."/>
            <person name="Yan P."/>
            <person name="Huang S."/>
            <person name="Fei Z."/>
            <person name="Lin K."/>
        </authorList>
    </citation>
    <scope>NUCLEOTIDE SEQUENCE [LARGE SCALE GENOMIC DNA]</scope>
    <source>
        <strain evidence="3">cv. 9930</strain>
    </source>
</reference>
<evidence type="ECO:0000313" key="2">
    <source>
        <dbReference type="EMBL" id="KGN57088.1"/>
    </source>
</evidence>
<feature type="region of interest" description="Disordered" evidence="1">
    <location>
        <begin position="1"/>
        <end position="27"/>
    </location>
</feature>
<name>A0A0A0L5S6_CUCSA</name>
<sequence>MGAPVVGSTRKSAPRVGKRTRKPEQEVSRWSKSGFLFHLEDGWPQVRRGSLVIKSLVSNWFA</sequence>
<evidence type="ECO:0000256" key="1">
    <source>
        <dbReference type="SAM" id="MobiDB-lite"/>
    </source>
</evidence>
<feature type="compositionally biased region" description="Basic residues" evidence="1">
    <location>
        <begin position="12"/>
        <end position="21"/>
    </location>
</feature>
<proteinExistence type="predicted"/>
<dbReference type="AlphaFoldDB" id="A0A0A0L5S6"/>
<dbReference type="Proteomes" id="UP000029981">
    <property type="component" value="Chromosome 3"/>
</dbReference>
<dbReference type="Gramene" id="KGN57088">
    <property type="protein sequence ID" value="KGN57088"/>
    <property type="gene ID" value="Csa_3G152640"/>
</dbReference>
<keyword evidence="3" id="KW-1185">Reference proteome</keyword>
<accession>A0A0A0L5S6</accession>
<reference evidence="2 3" key="1">
    <citation type="journal article" date="2009" name="Nat. Genet.">
        <title>The genome of the cucumber, Cucumis sativus L.</title>
        <authorList>
            <person name="Huang S."/>
            <person name="Li R."/>
            <person name="Zhang Z."/>
            <person name="Li L."/>
            <person name="Gu X."/>
            <person name="Fan W."/>
            <person name="Lucas W.J."/>
            <person name="Wang X."/>
            <person name="Xie B."/>
            <person name="Ni P."/>
            <person name="Ren Y."/>
            <person name="Zhu H."/>
            <person name="Li J."/>
            <person name="Lin K."/>
            <person name="Jin W."/>
            <person name="Fei Z."/>
            <person name="Li G."/>
            <person name="Staub J."/>
            <person name="Kilian A."/>
            <person name="van der Vossen E.A."/>
            <person name="Wu Y."/>
            <person name="Guo J."/>
            <person name="He J."/>
            <person name="Jia Z."/>
            <person name="Ren Y."/>
            <person name="Tian G."/>
            <person name="Lu Y."/>
            <person name="Ruan J."/>
            <person name="Qian W."/>
            <person name="Wang M."/>
            <person name="Huang Q."/>
            <person name="Li B."/>
            <person name="Xuan Z."/>
            <person name="Cao J."/>
            <person name="Asan"/>
            <person name="Wu Z."/>
            <person name="Zhang J."/>
            <person name="Cai Q."/>
            <person name="Bai Y."/>
            <person name="Zhao B."/>
            <person name="Han Y."/>
            <person name="Li Y."/>
            <person name="Li X."/>
            <person name="Wang S."/>
            <person name="Shi Q."/>
            <person name="Liu S."/>
            <person name="Cho W.K."/>
            <person name="Kim J.Y."/>
            <person name="Xu Y."/>
            <person name="Heller-Uszynska K."/>
            <person name="Miao H."/>
            <person name="Cheng Z."/>
            <person name="Zhang S."/>
            <person name="Wu J."/>
            <person name="Yang Y."/>
            <person name="Kang H."/>
            <person name="Li M."/>
            <person name="Liang H."/>
            <person name="Ren X."/>
            <person name="Shi Z."/>
            <person name="Wen M."/>
            <person name="Jian M."/>
            <person name="Yang H."/>
            <person name="Zhang G."/>
            <person name="Yang Z."/>
            <person name="Chen R."/>
            <person name="Liu S."/>
            <person name="Li J."/>
            <person name="Ma L."/>
            <person name="Liu H."/>
            <person name="Zhou Y."/>
            <person name="Zhao J."/>
            <person name="Fang X."/>
            <person name="Li G."/>
            <person name="Fang L."/>
            <person name="Li Y."/>
            <person name="Liu D."/>
            <person name="Zheng H."/>
            <person name="Zhang Y."/>
            <person name="Qin N."/>
            <person name="Li Z."/>
            <person name="Yang G."/>
            <person name="Yang S."/>
            <person name="Bolund L."/>
            <person name="Kristiansen K."/>
            <person name="Zheng H."/>
            <person name="Li S."/>
            <person name="Zhang X."/>
            <person name="Yang H."/>
            <person name="Wang J."/>
            <person name="Sun R."/>
            <person name="Zhang B."/>
            <person name="Jiang S."/>
            <person name="Wang J."/>
            <person name="Du Y."/>
            <person name="Li S."/>
        </authorList>
    </citation>
    <scope>NUCLEOTIDE SEQUENCE [LARGE SCALE GENOMIC DNA]</scope>
    <source>
        <strain evidence="3">cv. 9930</strain>
    </source>
</reference>